<dbReference type="EMBL" id="BART01005983">
    <property type="protein sequence ID" value="GAG55987.1"/>
    <property type="molecule type" value="Genomic_DNA"/>
</dbReference>
<gene>
    <name evidence="1" type="ORF">S01H4_13597</name>
</gene>
<name>X0ZCT1_9ZZZZ</name>
<proteinExistence type="predicted"/>
<organism evidence="1">
    <name type="scientific">marine sediment metagenome</name>
    <dbReference type="NCBI Taxonomy" id="412755"/>
    <lineage>
        <taxon>unclassified sequences</taxon>
        <taxon>metagenomes</taxon>
        <taxon>ecological metagenomes</taxon>
    </lineage>
</organism>
<sequence>MRRQVQTAAFDVPEYEPRRIGYYRPRILPRHLRLLWLEKQRTKKFMTELIDDALDEYFNCRQVS</sequence>
<evidence type="ECO:0000313" key="1">
    <source>
        <dbReference type="EMBL" id="GAG55987.1"/>
    </source>
</evidence>
<accession>X0ZCT1</accession>
<protein>
    <submittedName>
        <fullName evidence="1">Uncharacterized protein</fullName>
    </submittedName>
</protein>
<comment type="caution">
    <text evidence="1">The sequence shown here is derived from an EMBL/GenBank/DDBJ whole genome shotgun (WGS) entry which is preliminary data.</text>
</comment>
<reference evidence="1" key="1">
    <citation type="journal article" date="2014" name="Front. Microbiol.">
        <title>High frequency of phylogenetically diverse reductive dehalogenase-homologous genes in deep subseafloor sedimentary metagenomes.</title>
        <authorList>
            <person name="Kawai M."/>
            <person name="Futagami T."/>
            <person name="Toyoda A."/>
            <person name="Takaki Y."/>
            <person name="Nishi S."/>
            <person name="Hori S."/>
            <person name="Arai W."/>
            <person name="Tsubouchi T."/>
            <person name="Morono Y."/>
            <person name="Uchiyama I."/>
            <person name="Ito T."/>
            <person name="Fujiyama A."/>
            <person name="Inagaki F."/>
            <person name="Takami H."/>
        </authorList>
    </citation>
    <scope>NUCLEOTIDE SEQUENCE</scope>
    <source>
        <strain evidence="1">Expedition CK06-06</strain>
    </source>
</reference>
<dbReference type="AlphaFoldDB" id="X0ZCT1"/>